<dbReference type="AlphaFoldDB" id="A0A8S1CFF2"/>
<protein>
    <recommendedName>
        <fullName evidence="15">Exocyst complex component Sec6</fullName>
    </recommendedName>
</protein>
<keyword evidence="12" id="KW-0175">Coiled coil</keyword>
<dbReference type="GO" id="GO:0006914">
    <property type="term" value="P:autophagy"/>
    <property type="evidence" value="ECO:0007669"/>
    <property type="project" value="UniProtKB-KW"/>
</dbReference>
<reference evidence="13 14" key="1">
    <citation type="submission" date="2020-04" db="EMBL/GenBank/DDBJ databases">
        <authorList>
            <person name="Alioto T."/>
            <person name="Alioto T."/>
            <person name="Gomez Garrido J."/>
        </authorList>
    </citation>
    <scope>NUCLEOTIDE SEQUENCE [LARGE SCALE GENOMIC DNA]</scope>
</reference>
<evidence type="ECO:0000313" key="14">
    <source>
        <dbReference type="Proteomes" id="UP000494165"/>
    </source>
</evidence>
<keyword evidence="14" id="KW-1185">Reference proteome</keyword>
<dbReference type="FunFam" id="1.10.357.70:FF:000001">
    <property type="entry name" value="Exocyst complex component 3"/>
    <property type="match status" value="1"/>
</dbReference>
<dbReference type="InterPro" id="IPR029071">
    <property type="entry name" value="Ubiquitin-like_domsf"/>
</dbReference>
<dbReference type="Pfam" id="PF02991">
    <property type="entry name" value="ATG8"/>
    <property type="match status" value="1"/>
</dbReference>
<dbReference type="CDD" id="cd17232">
    <property type="entry name" value="Ubl_ATG8_GABARAP"/>
    <property type="match status" value="1"/>
</dbReference>
<dbReference type="GO" id="GO:0051601">
    <property type="term" value="P:exocyst localization"/>
    <property type="evidence" value="ECO:0007669"/>
    <property type="project" value="TreeGrafter"/>
</dbReference>
<evidence type="ECO:0000256" key="11">
    <source>
        <dbReference type="ARBA" id="ARBA00023329"/>
    </source>
</evidence>
<keyword evidence="9" id="KW-0472">Membrane</keyword>
<evidence type="ECO:0000313" key="13">
    <source>
        <dbReference type="EMBL" id="CAB3368098.1"/>
    </source>
</evidence>
<accession>A0A8S1CFF2</accession>
<keyword evidence="11" id="KW-0968">Cytoplasmic vesicle</keyword>
<evidence type="ECO:0000256" key="10">
    <source>
        <dbReference type="ARBA" id="ARBA00023288"/>
    </source>
</evidence>
<keyword evidence="8" id="KW-0072">Autophagy</keyword>
<dbReference type="Gene3D" id="1.10.357.70">
    <property type="entry name" value="Exocyst complex component Sec6, C-terminal domain"/>
    <property type="match status" value="1"/>
</dbReference>
<dbReference type="GO" id="GO:0005776">
    <property type="term" value="C:autophagosome"/>
    <property type="evidence" value="ECO:0007669"/>
    <property type="project" value="UniProtKB-SubCell"/>
</dbReference>
<dbReference type="GO" id="GO:0006887">
    <property type="term" value="P:exocytosis"/>
    <property type="evidence" value="ECO:0007669"/>
    <property type="project" value="UniProtKB-KW"/>
</dbReference>
<evidence type="ECO:0000256" key="8">
    <source>
        <dbReference type="ARBA" id="ARBA00023006"/>
    </source>
</evidence>
<dbReference type="SUPFAM" id="SSF54236">
    <property type="entry name" value="Ubiquitin-like"/>
    <property type="match status" value="1"/>
</dbReference>
<keyword evidence="7" id="KW-0963">Cytoplasm</keyword>
<evidence type="ECO:0000256" key="3">
    <source>
        <dbReference type="ARBA" id="ARBA00007293"/>
    </source>
</evidence>
<evidence type="ECO:0000256" key="5">
    <source>
        <dbReference type="ARBA" id="ARBA00022448"/>
    </source>
</evidence>
<comment type="similarity">
    <text evidence="4">Belongs to the SEC6 family.</text>
</comment>
<sequence length="882" mass="102793">MDFDNLEIKAKEDAKKRVQQLLQRVDQLEKVDQYKRRVERKKASVESMLKTAMQSQLDGVRVGLNQLQVSLKDVQEIKENLKSLEDFFGVVPELSNKLHEVREENMRHSQYVTAMENLKHIFTVPESVERTKQWINEGKLLHAHQSLADLENSRDDLLFELHKLPNQDPVDTKMLKEYFDEVNNLSIYFSKQIKLIIGRTLNTVRKEPTVIVTALRIIEREEKADAEAQERFGRSGFMPPGRPKKWKQMAMDVLDVGVAQRVEGTQTNDRSEDKMWLVKHFELNRMLISEDLQVVKDLCVPCFPPHYNILNVFVEMYHNALSRHLKDIAKAGLVGNEYITFLNWVLHTYNGPELMMNPELNINTSSLKPLLRSEEVTDLEDQYLKILEANFIEWMNRTLETEKQEWQKISPPETNDDQYFITHAPLIISSMVTENLKLAHSTSQQLTFKAVQLSIVQVTRFGNIYRDAIILFKTSHFDDRKQNPYFTNHMIKIVNNCLAFEEMANQIKLEHWKPGIHDMVAAQSFETLRITFQNLRRESARYLLEEAFLDLEPHFQECVTAKWTGNSSAVETIRVTLEDYISDYRHLKPENFEIAITECMNTVAKKYITSMLLKKMTFKTSDDRKEGANQIKNEAEILQKFFMRTAPEIASENECIEAIKQLADVLENEDSEMLSLDLHALVEKYPDVTEEHLIQLLLLRGDVSKSEAREMATFALSSRKEKDGKHSKTIFSLVKGISGISKFDSIKMKFQYKEEHVFEKRKAEGEKIRRKYPDRVPVIVEKAPRARIGDLDKKKYLVPSDLTVGQFYFLIRKRIHLRPEDALFFFVNNVIPPTSATMGSLYQEHHEEDFFLYIAYSDENVYVGLATHYVSMLHNIRMDDST</sequence>
<dbReference type="FunFam" id="3.10.20.90:FF:000037">
    <property type="entry name" value="Gamma-aminobutyric acid receptor-associated protein-like 1"/>
    <property type="match status" value="1"/>
</dbReference>
<evidence type="ECO:0000256" key="7">
    <source>
        <dbReference type="ARBA" id="ARBA00022490"/>
    </source>
</evidence>
<name>A0A8S1CFF2_9INSE</name>
<evidence type="ECO:0000256" key="12">
    <source>
        <dbReference type="SAM" id="Coils"/>
    </source>
</evidence>
<evidence type="ECO:0000256" key="2">
    <source>
        <dbReference type="ARBA" id="ARBA00004419"/>
    </source>
</evidence>
<comment type="subcellular location">
    <subcellularLocation>
        <location evidence="2">Cytoplasmic vesicle</location>
        <location evidence="2">Autophagosome</location>
    </subcellularLocation>
    <subcellularLocation>
        <location evidence="1">Endomembrane system</location>
    </subcellularLocation>
</comment>
<dbReference type="Proteomes" id="UP000494165">
    <property type="component" value="Unassembled WGS sequence"/>
</dbReference>
<comment type="similarity">
    <text evidence="3">Belongs to the ATG8 family.</text>
</comment>
<dbReference type="Gene3D" id="1.10.357.50">
    <property type="match status" value="1"/>
</dbReference>
<keyword evidence="6" id="KW-0268">Exocytosis</keyword>
<dbReference type="EMBL" id="CADEPI010000036">
    <property type="protein sequence ID" value="CAB3368098.1"/>
    <property type="molecule type" value="Genomic_DNA"/>
</dbReference>
<gene>
    <name evidence="13" type="ORF">CLODIP_2_CD08101</name>
</gene>
<dbReference type="GO" id="GO:0031410">
    <property type="term" value="C:cytoplasmic vesicle"/>
    <property type="evidence" value="ECO:0007669"/>
    <property type="project" value="UniProtKB-KW"/>
</dbReference>
<comment type="caution">
    <text evidence="13">The sequence shown here is derived from an EMBL/GenBank/DDBJ whole genome shotgun (WGS) entry which is preliminary data.</text>
</comment>
<evidence type="ECO:0000256" key="6">
    <source>
        <dbReference type="ARBA" id="ARBA00022483"/>
    </source>
</evidence>
<dbReference type="PANTHER" id="PTHR21292">
    <property type="entry name" value="EXOCYST COMPLEX COMPONENT SEC6-RELATED"/>
    <property type="match status" value="1"/>
</dbReference>
<dbReference type="OrthoDB" id="10047020at2759"/>
<evidence type="ECO:0000256" key="9">
    <source>
        <dbReference type="ARBA" id="ARBA00023136"/>
    </source>
</evidence>
<evidence type="ECO:0008006" key="15">
    <source>
        <dbReference type="Google" id="ProtNLM"/>
    </source>
</evidence>
<organism evidence="13 14">
    <name type="scientific">Cloeon dipterum</name>
    <dbReference type="NCBI Taxonomy" id="197152"/>
    <lineage>
        <taxon>Eukaryota</taxon>
        <taxon>Metazoa</taxon>
        <taxon>Ecdysozoa</taxon>
        <taxon>Arthropoda</taxon>
        <taxon>Hexapoda</taxon>
        <taxon>Insecta</taxon>
        <taxon>Pterygota</taxon>
        <taxon>Palaeoptera</taxon>
        <taxon>Ephemeroptera</taxon>
        <taxon>Pisciforma</taxon>
        <taxon>Baetidae</taxon>
        <taxon>Cloeon</taxon>
    </lineage>
</organism>
<feature type="coiled-coil region" evidence="12">
    <location>
        <begin position="8"/>
        <end position="84"/>
    </location>
</feature>
<dbReference type="InterPro" id="IPR004241">
    <property type="entry name" value="Atg8-like"/>
</dbReference>
<evidence type="ECO:0000256" key="1">
    <source>
        <dbReference type="ARBA" id="ARBA00004308"/>
    </source>
</evidence>
<dbReference type="PANTHER" id="PTHR21292:SF1">
    <property type="entry name" value="EXOCYST COMPLEX COMPONENT 3"/>
    <property type="match status" value="1"/>
</dbReference>
<proteinExistence type="inferred from homology"/>
<dbReference type="GO" id="GO:0012505">
    <property type="term" value="C:endomembrane system"/>
    <property type="evidence" value="ECO:0007669"/>
    <property type="project" value="UniProtKB-SubCell"/>
</dbReference>
<dbReference type="InterPro" id="IPR010326">
    <property type="entry name" value="EXOC3/Sec6"/>
</dbReference>
<dbReference type="GO" id="GO:0000149">
    <property type="term" value="F:SNARE binding"/>
    <property type="evidence" value="ECO:0007669"/>
    <property type="project" value="TreeGrafter"/>
</dbReference>
<dbReference type="InterPro" id="IPR042532">
    <property type="entry name" value="EXOC3/Sec6_C"/>
</dbReference>
<dbReference type="Pfam" id="PF06046">
    <property type="entry name" value="Sec6"/>
    <property type="match status" value="1"/>
</dbReference>
<evidence type="ECO:0000256" key="4">
    <source>
        <dbReference type="ARBA" id="ARBA00009447"/>
    </source>
</evidence>
<dbReference type="Gene3D" id="3.10.20.90">
    <property type="entry name" value="Phosphatidylinositol 3-kinase Catalytic Subunit, Chain A, domain 1"/>
    <property type="match status" value="1"/>
</dbReference>
<keyword evidence="10" id="KW-0449">Lipoprotein</keyword>
<dbReference type="GO" id="GO:0000145">
    <property type="term" value="C:exocyst"/>
    <property type="evidence" value="ECO:0007669"/>
    <property type="project" value="InterPro"/>
</dbReference>
<keyword evidence="5" id="KW-0813">Transport</keyword>